<keyword evidence="3" id="KW-0479">Metal-binding</keyword>
<keyword evidence="11" id="KW-1185">Reference proteome</keyword>
<evidence type="ECO:0000256" key="4">
    <source>
        <dbReference type="ARBA" id="ARBA00022771"/>
    </source>
</evidence>
<feature type="signal peptide" evidence="8">
    <location>
        <begin position="1"/>
        <end position="23"/>
    </location>
</feature>
<organism evidence="10 11">
    <name type="scientific">Basidiobolus ranarum</name>
    <dbReference type="NCBI Taxonomy" id="34480"/>
    <lineage>
        <taxon>Eukaryota</taxon>
        <taxon>Fungi</taxon>
        <taxon>Fungi incertae sedis</taxon>
        <taxon>Zoopagomycota</taxon>
        <taxon>Entomophthoromycotina</taxon>
        <taxon>Basidiobolomycetes</taxon>
        <taxon>Basidiobolales</taxon>
        <taxon>Basidiobolaceae</taxon>
        <taxon>Basidiobolus</taxon>
    </lineage>
</organism>
<evidence type="ECO:0000256" key="3">
    <source>
        <dbReference type="ARBA" id="ARBA00022723"/>
    </source>
</evidence>
<proteinExistence type="predicted"/>
<dbReference type="EMBL" id="JASJQH010000029">
    <property type="protein sequence ID" value="KAK9768205.1"/>
    <property type="molecule type" value="Genomic_DNA"/>
</dbReference>
<dbReference type="GO" id="GO:0000428">
    <property type="term" value="C:DNA-directed RNA polymerase complex"/>
    <property type="evidence" value="ECO:0007669"/>
    <property type="project" value="UniProtKB-KW"/>
</dbReference>
<accession>A0ABR2X342</accession>
<dbReference type="SMART" id="SM00440">
    <property type="entry name" value="ZnF_C2C2"/>
    <property type="match status" value="1"/>
</dbReference>
<comment type="subunit">
    <text evidence="1">Component of the RNA polymerase II (Pol II) complex consisting of 12 subunits.</text>
</comment>
<dbReference type="InterPro" id="IPR034012">
    <property type="entry name" value="Zn_ribbon_RPB9_C"/>
</dbReference>
<evidence type="ECO:0000256" key="7">
    <source>
        <dbReference type="PROSITE-ProRule" id="PRU00472"/>
    </source>
</evidence>
<protein>
    <recommendedName>
        <fullName evidence="2">DNA-directed RNA polymerase II subunit RPB9</fullName>
    </recommendedName>
    <alternativeName>
        <fullName evidence="6">DNA-directed RNA polymerase II subunit 9</fullName>
    </alternativeName>
</protein>
<reference evidence="10 11" key="1">
    <citation type="submission" date="2023-04" db="EMBL/GenBank/DDBJ databases">
        <title>Genome of Basidiobolus ranarum AG-B5.</title>
        <authorList>
            <person name="Stajich J.E."/>
            <person name="Carter-House D."/>
            <person name="Gryganskyi A."/>
        </authorList>
    </citation>
    <scope>NUCLEOTIDE SEQUENCE [LARGE SCALE GENOMIC DNA]</scope>
    <source>
        <strain evidence="10 11">AG-B5</strain>
    </source>
</reference>
<dbReference type="Gene3D" id="2.20.25.10">
    <property type="match status" value="1"/>
</dbReference>
<sequence>MSLRKFVFQSTIVLWVFVDSTYAFSEQTMIMTDLGFDPTLPRTNIACPSCGHTEAVFFQSRSRRPETKMTLFYVCCNGDCNHRWVSA</sequence>
<evidence type="ECO:0000256" key="6">
    <source>
        <dbReference type="ARBA" id="ARBA00042129"/>
    </source>
</evidence>
<dbReference type="SUPFAM" id="SSF57783">
    <property type="entry name" value="Zinc beta-ribbon"/>
    <property type="match status" value="1"/>
</dbReference>
<evidence type="ECO:0000256" key="1">
    <source>
        <dbReference type="ARBA" id="ARBA00011730"/>
    </source>
</evidence>
<dbReference type="InterPro" id="IPR001222">
    <property type="entry name" value="Znf_TFIIS"/>
</dbReference>
<keyword evidence="10" id="KW-0804">Transcription</keyword>
<gene>
    <name evidence="10" type="primary">RPB9</name>
    <name evidence="10" type="ORF">K7432_001341</name>
</gene>
<keyword evidence="8" id="KW-0732">Signal</keyword>
<keyword evidence="10" id="KW-0240">DNA-directed RNA polymerase</keyword>
<evidence type="ECO:0000313" key="11">
    <source>
        <dbReference type="Proteomes" id="UP001479436"/>
    </source>
</evidence>
<feature type="chain" id="PRO_5046345347" description="DNA-directed RNA polymerase II subunit RPB9" evidence="8">
    <location>
        <begin position="24"/>
        <end position="87"/>
    </location>
</feature>
<dbReference type="PANTHER" id="PTHR11239">
    <property type="entry name" value="DNA-DIRECTED RNA POLYMERASE"/>
    <property type="match status" value="1"/>
</dbReference>
<dbReference type="PANTHER" id="PTHR11239:SF1">
    <property type="entry name" value="DNA-DIRECTED RNA POLYMERASE II SUBUNIT RPB9"/>
    <property type="match status" value="1"/>
</dbReference>
<dbReference type="PROSITE" id="PS51133">
    <property type="entry name" value="ZF_TFIIS_2"/>
    <property type="match status" value="1"/>
</dbReference>
<evidence type="ECO:0000256" key="8">
    <source>
        <dbReference type="SAM" id="SignalP"/>
    </source>
</evidence>
<keyword evidence="5" id="KW-0862">Zinc</keyword>
<feature type="domain" description="TFIIS-type" evidence="9">
    <location>
        <begin position="43"/>
        <end position="85"/>
    </location>
</feature>
<comment type="caution">
    <text evidence="10">The sequence shown here is derived from an EMBL/GenBank/DDBJ whole genome shotgun (WGS) entry which is preliminary data.</text>
</comment>
<evidence type="ECO:0000256" key="2">
    <source>
        <dbReference type="ARBA" id="ARBA00015926"/>
    </source>
</evidence>
<dbReference type="Pfam" id="PF01096">
    <property type="entry name" value="Zn_ribbon_TFIIS"/>
    <property type="match status" value="1"/>
</dbReference>
<keyword evidence="4 7" id="KW-0863">Zinc-finger</keyword>
<dbReference type="Proteomes" id="UP001479436">
    <property type="component" value="Unassembled WGS sequence"/>
</dbReference>
<dbReference type="CDD" id="cd10508">
    <property type="entry name" value="Zn-ribbon_RPB9"/>
    <property type="match status" value="1"/>
</dbReference>
<evidence type="ECO:0000259" key="9">
    <source>
        <dbReference type="PROSITE" id="PS51133"/>
    </source>
</evidence>
<name>A0ABR2X342_9FUNG</name>
<dbReference type="InterPro" id="IPR012164">
    <property type="entry name" value="Rpa12/Rpb9/Rpc10/TFS"/>
</dbReference>
<evidence type="ECO:0000256" key="5">
    <source>
        <dbReference type="ARBA" id="ARBA00022833"/>
    </source>
</evidence>
<evidence type="ECO:0000313" key="10">
    <source>
        <dbReference type="EMBL" id="KAK9768205.1"/>
    </source>
</evidence>